<accession>A0A072NT70</accession>
<dbReference type="Proteomes" id="UP000027936">
    <property type="component" value="Unassembled WGS sequence"/>
</dbReference>
<dbReference type="OrthoDB" id="2973153at2"/>
<dbReference type="GO" id="GO:0043937">
    <property type="term" value="P:regulation of sporulation"/>
    <property type="evidence" value="ECO:0007669"/>
    <property type="project" value="InterPro"/>
</dbReference>
<dbReference type="RefSeq" id="WP_003332784.1">
    <property type="nucleotide sequence ID" value="NZ_JJRY01000001.1"/>
</dbReference>
<proteinExistence type="predicted"/>
<gene>
    <name evidence="1" type="ORF">M670_00083</name>
</gene>
<sequence length="60" mass="7024">MTNVTGNVMLLQQQIETKRKQMFNYAATYGINSKLTLQCSQELDILLNRLNYKLYHKQTA</sequence>
<dbReference type="GeneID" id="89468858"/>
<dbReference type="Pfam" id="PF09388">
    <property type="entry name" value="SpoOE-like"/>
    <property type="match status" value="1"/>
</dbReference>
<dbReference type="EMBL" id="JJRY01000001">
    <property type="protein sequence ID" value="KEF40068.1"/>
    <property type="molecule type" value="Genomic_DNA"/>
</dbReference>
<name>A0A072NT70_SCHAZ</name>
<organism evidence="1 2">
    <name type="scientific">Schinkia azotoformans MEV2011</name>
    <dbReference type="NCBI Taxonomy" id="1348973"/>
    <lineage>
        <taxon>Bacteria</taxon>
        <taxon>Bacillati</taxon>
        <taxon>Bacillota</taxon>
        <taxon>Bacilli</taxon>
        <taxon>Bacillales</taxon>
        <taxon>Bacillaceae</taxon>
        <taxon>Calidifontibacillus/Schinkia group</taxon>
        <taxon>Schinkia</taxon>
    </lineage>
</organism>
<comment type="caution">
    <text evidence="1">The sequence shown here is derived from an EMBL/GenBank/DDBJ whole genome shotgun (WGS) entry which is preliminary data.</text>
</comment>
<protein>
    <submittedName>
        <fullName evidence="1">Spo0E like sporulation regulatory protein</fullName>
    </submittedName>
</protein>
<dbReference type="Gene3D" id="4.10.280.10">
    <property type="entry name" value="Helix-loop-helix DNA-binding domain"/>
    <property type="match status" value="1"/>
</dbReference>
<evidence type="ECO:0000313" key="2">
    <source>
        <dbReference type="Proteomes" id="UP000027936"/>
    </source>
</evidence>
<dbReference type="PANTHER" id="PTHR41263:SF1">
    <property type="entry name" value="ASPARTYL-PHOSPHATE PHOSPHATASE YISI"/>
    <property type="match status" value="1"/>
</dbReference>
<reference evidence="1 2" key="1">
    <citation type="submission" date="2014-04" db="EMBL/GenBank/DDBJ databases">
        <title>Draft genome sequence of Bacillus azotoformans MEV2011, a (co-) denitrifying strain unable to grow in the presence of oxygen.</title>
        <authorList>
            <person name="Nielsen M."/>
            <person name="Schreiber L."/>
            <person name="Finster K."/>
            <person name="Schramm A."/>
        </authorList>
    </citation>
    <scope>NUCLEOTIDE SEQUENCE [LARGE SCALE GENOMIC DNA]</scope>
    <source>
        <strain evidence="1 2">MEV2011</strain>
    </source>
</reference>
<dbReference type="GO" id="GO:0046983">
    <property type="term" value="F:protein dimerization activity"/>
    <property type="evidence" value="ECO:0007669"/>
    <property type="project" value="InterPro"/>
</dbReference>
<dbReference type="PATRIC" id="fig|1348973.3.peg.78"/>
<dbReference type="InterPro" id="IPR053028">
    <property type="entry name" value="Spo0E-like_phosphatase"/>
</dbReference>
<dbReference type="InterPro" id="IPR036638">
    <property type="entry name" value="HLH_DNA-bd_sf"/>
</dbReference>
<dbReference type="InterPro" id="IPR018540">
    <property type="entry name" value="Spo0E-like"/>
</dbReference>
<dbReference type="AlphaFoldDB" id="A0A072NT70"/>
<evidence type="ECO:0000313" key="1">
    <source>
        <dbReference type="EMBL" id="KEF40068.1"/>
    </source>
</evidence>
<dbReference type="InterPro" id="IPR037208">
    <property type="entry name" value="Spo0E-like_sf"/>
</dbReference>
<dbReference type="SUPFAM" id="SSF140500">
    <property type="entry name" value="BAS1536-like"/>
    <property type="match status" value="1"/>
</dbReference>
<dbReference type="PANTHER" id="PTHR41263">
    <property type="entry name" value="ASPARTYL-PHOSPHATE PHOSPHATASE YISI"/>
    <property type="match status" value="1"/>
</dbReference>